<keyword evidence="2" id="KW-1185">Reference proteome</keyword>
<dbReference type="EMBL" id="JACHIT010000001">
    <property type="protein sequence ID" value="MBB5912178.1"/>
    <property type="molecule type" value="Genomic_DNA"/>
</dbReference>
<proteinExistence type="predicted"/>
<accession>A0A7W9PAI8</accession>
<dbReference type="RefSeq" id="WP_063709989.1">
    <property type="nucleotide sequence ID" value="NZ_JACHIT010000001.1"/>
</dbReference>
<reference evidence="1 2" key="1">
    <citation type="submission" date="2020-08" db="EMBL/GenBank/DDBJ databases">
        <title>Sequencing the genomes of 1000 actinobacteria strains.</title>
        <authorList>
            <person name="Klenk H.-P."/>
        </authorList>
    </citation>
    <scope>NUCLEOTIDE SEQUENCE [LARGE SCALE GENOMIC DNA]</scope>
    <source>
        <strain evidence="1 2">DSM 43582</strain>
    </source>
</reference>
<organism evidence="1 2">
    <name type="scientific">Nocardia transvalensis</name>
    <dbReference type="NCBI Taxonomy" id="37333"/>
    <lineage>
        <taxon>Bacteria</taxon>
        <taxon>Bacillati</taxon>
        <taxon>Actinomycetota</taxon>
        <taxon>Actinomycetes</taxon>
        <taxon>Mycobacteriales</taxon>
        <taxon>Nocardiaceae</taxon>
        <taxon>Nocardia</taxon>
    </lineage>
</organism>
<dbReference type="AlphaFoldDB" id="A0A7W9PAI8"/>
<evidence type="ECO:0000313" key="2">
    <source>
        <dbReference type="Proteomes" id="UP000540412"/>
    </source>
</evidence>
<name>A0A7W9PAI8_9NOCA</name>
<sequence>MTGLPLADLPPARQVDVLDALAAVETADNPVTVEGFRALLDPSLRATLERCLGEHGRVLLRIGSGYLSGYDDRIGQRLAAAGIGVLRPDDRAVLALVLLHSVAIPRSAGRIRGHDWTDGEPVHTKQLLKSKVPDVKVRAALQRLREAGILGYGVHHSYLPGPQLARLTAQVSETLWENMILLAQPHGVMADVIRRRRLARRQQTTQNGEIL</sequence>
<dbReference type="Proteomes" id="UP000540412">
    <property type="component" value="Unassembled WGS sequence"/>
</dbReference>
<evidence type="ECO:0000313" key="1">
    <source>
        <dbReference type="EMBL" id="MBB5912178.1"/>
    </source>
</evidence>
<protein>
    <submittedName>
        <fullName evidence="1">Uncharacterized protein</fullName>
    </submittedName>
</protein>
<gene>
    <name evidence="1" type="ORF">BJY24_001045</name>
</gene>
<comment type="caution">
    <text evidence="1">The sequence shown here is derived from an EMBL/GenBank/DDBJ whole genome shotgun (WGS) entry which is preliminary data.</text>
</comment>